<feature type="transmembrane region" description="Helical" evidence="2">
    <location>
        <begin position="280"/>
        <end position="299"/>
    </location>
</feature>
<feature type="transmembrane region" description="Helical" evidence="2">
    <location>
        <begin position="192"/>
        <end position="214"/>
    </location>
</feature>
<feature type="signal peptide" evidence="3">
    <location>
        <begin position="1"/>
        <end position="21"/>
    </location>
</feature>
<evidence type="ECO:0000313" key="5">
    <source>
        <dbReference type="Proteomes" id="UP000756860"/>
    </source>
</evidence>
<dbReference type="Proteomes" id="UP000756860">
    <property type="component" value="Unassembled WGS sequence"/>
</dbReference>
<reference evidence="4 5" key="1">
    <citation type="submission" date="2021-05" db="EMBL/GenBank/DDBJ databases">
        <title>The draft genome of Geobacter luticola JCM 17780.</title>
        <authorList>
            <person name="Xu Z."/>
            <person name="Masuda Y."/>
            <person name="Itoh H."/>
            <person name="Senoo K."/>
        </authorList>
    </citation>
    <scope>NUCLEOTIDE SEQUENCE [LARGE SCALE GENOMIC DNA]</scope>
    <source>
        <strain evidence="4 5">JCM 17780</strain>
    </source>
</reference>
<dbReference type="Pfam" id="PF18936">
    <property type="entry name" value="DUF5684"/>
    <property type="match status" value="1"/>
</dbReference>
<comment type="caution">
    <text evidence="4">The sequence shown here is derived from an EMBL/GenBank/DDBJ whole genome shotgun (WGS) entry which is preliminary data.</text>
</comment>
<feature type="transmembrane region" description="Helical" evidence="2">
    <location>
        <begin position="250"/>
        <end position="273"/>
    </location>
</feature>
<evidence type="ECO:0000256" key="3">
    <source>
        <dbReference type="SAM" id="SignalP"/>
    </source>
</evidence>
<keyword evidence="3" id="KW-0732">Signal</keyword>
<evidence type="ECO:0000313" key="4">
    <source>
        <dbReference type="EMBL" id="MBT0652978.1"/>
    </source>
</evidence>
<organism evidence="4 5">
    <name type="scientific">Geomobilimonas luticola</name>
    <dbReference type="NCBI Taxonomy" id="1114878"/>
    <lineage>
        <taxon>Bacteria</taxon>
        <taxon>Pseudomonadati</taxon>
        <taxon>Thermodesulfobacteriota</taxon>
        <taxon>Desulfuromonadia</taxon>
        <taxon>Geobacterales</taxon>
        <taxon>Geobacteraceae</taxon>
        <taxon>Geomobilimonas</taxon>
    </lineage>
</organism>
<feature type="transmembrane region" description="Helical" evidence="2">
    <location>
        <begin position="226"/>
        <end position="244"/>
    </location>
</feature>
<protein>
    <submittedName>
        <fullName evidence="4">Uncharacterized protein</fullName>
    </submittedName>
</protein>
<sequence>MKKIWCLVVLLAVFIASDAMAARVFLKDGSVVQCQSFWRSKDTVYVMVNRDVMLEFSPGDVNIKKTFRARPVKKVQPVKQDAEKSEATSPGEETPATGGTSKPSAGALTPSPAPAKAQLVTPATAAPKAGTAPAQAVAAPAVAPAAKQAAPTSGSAALTPAKPVAVATSPEKPAVVPPMPKPAVVPPPVAEAAGMGFGMTFLLVPLLLVIILIASMWKVFEKAGEAGWKALIPIYNLYVLVAIAGKPWWWFLVILLVPFVGFILYLLVCLALAQRFGKSPLYGVLLCLVGFIMFPLLAFDDSTYA</sequence>
<dbReference type="InterPro" id="IPR043739">
    <property type="entry name" value="DUF5684"/>
</dbReference>
<dbReference type="EMBL" id="JAHCVK010000002">
    <property type="protein sequence ID" value="MBT0652978.1"/>
    <property type="molecule type" value="Genomic_DNA"/>
</dbReference>
<keyword evidence="2" id="KW-1133">Transmembrane helix</keyword>
<name>A0ABS5SC79_9BACT</name>
<keyword evidence="2" id="KW-0812">Transmembrane</keyword>
<accession>A0ABS5SC79</accession>
<gene>
    <name evidence="4" type="ORF">KI810_07915</name>
</gene>
<evidence type="ECO:0000256" key="1">
    <source>
        <dbReference type="SAM" id="MobiDB-lite"/>
    </source>
</evidence>
<keyword evidence="2" id="KW-0472">Membrane</keyword>
<keyword evidence="5" id="KW-1185">Reference proteome</keyword>
<dbReference type="RefSeq" id="WP_214174965.1">
    <property type="nucleotide sequence ID" value="NZ_JAHCVK010000002.1"/>
</dbReference>
<evidence type="ECO:0000256" key="2">
    <source>
        <dbReference type="SAM" id="Phobius"/>
    </source>
</evidence>
<proteinExistence type="predicted"/>
<feature type="region of interest" description="Disordered" evidence="1">
    <location>
        <begin position="72"/>
        <end position="115"/>
    </location>
</feature>
<feature type="chain" id="PRO_5045796255" evidence="3">
    <location>
        <begin position="22"/>
        <end position="305"/>
    </location>
</feature>